<dbReference type="GO" id="GO:0003723">
    <property type="term" value="F:RNA binding"/>
    <property type="evidence" value="ECO:0007669"/>
    <property type="project" value="UniProtKB-UniRule"/>
</dbReference>
<dbReference type="InterPro" id="IPR000504">
    <property type="entry name" value="RRM_dom"/>
</dbReference>
<accession>A0AAW1RUD0</accession>
<organism evidence="5 6">
    <name type="scientific">Elliptochloris bilobata</name>
    <dbReference type="NCBI Taxonomy" id="381761"/>
    <lineage>
        <taxon>Eukaryota</taxon>
        <taxon>Viridiplantae</taxon>
        <taxon>Chlorophyta</taxon>
        <taxon>core chlorophytes</taxon>
        <taxon>Trebouxiophyceae</taxon>
        <taxon>Trebouxiophyceae incertae sedis</taxon>
        <taxon>Elliptochloris clade</taxon>
        <taxon>Elliptochloris</taxon>
    </lineage>
</organism>
<dbReference type="SUPFAM" id="SSF54928">
    <property type="entry name" value="RNA-binding domain, RBD"/>
    <property type="match status" value="1"/>
</dbReference>
<dbReference type="PANTHER" id="PTHR48027">
    <property type="entry name" value="HETEROGENEOUS NUCLEAR RIBONUCLEOPROTEIN 87F-RELATED"/>
    <property type="match status" value="1"/>
</dbReference>
<evidence type="ECO:0000256" key="1">
    <source>
        <dbReference type="ARBA" id="ARBA00022884"/>
    </source>
</evidence>
<proteinExistence type="predicted"/>
<reference evidence="5 6" key="1">
    <citation type="journal article" date="2024" name="Nat. Commun.">
        <title>Phylogenomics reveals the evolutionary origins of lichenization in chlorophyte algae.</title>
        <authorList>
            <person name="Puginier C."/>
            <person name="Libourel C."/>
            <person name="Otte J."/>
            <person name="Skaloud P."/>
            <person name="Haon M."/>
            <person name="Grisel S."/>
            <person name="Petersen M."/>
            <person name="Berrin J.G."/>
            <person name="Delaux P.M."/>
            <person name="Dal Grande F."/>
            <person name="Keller J."/>
        </authorList>
    </citation>
    <scope>NUCLEOTIDE SEQUENCE [LARGE SCALE GENOMIC DNA]</scope>
    <source>
        <strain evidence="5 6">SAG 245.80</strain>
    </source>
</reference>
<gene>
    <name evidence="5" type="ORF">WJX81_001425</name>
</gene>
<dbReference type="InterPro" id="IPR035979">
    <property type="entry name" value="RBD_domain_sf"/>
</dbReference>
<dbReference type="PROSITE" id="PS50102">
    <property type="entry name" value="RRM"/>
    <property type="match status" value="1"/>
</dbReference>
<keyword evidence="1 2" id="KW-0694">RNA-binding</keyword>
<dbReference type="InterPro" id="IPR052462">
    <property type="entry name" value="SLIRP/GR-RBP-like"/>
</dbReference>
<protein>
    <recommendedName>
        <fullName evidence="4">RRM domain-containing protein</fullName>
    </recommendedName>
</protein>
<dbReference type="EMBL" id="JALJOU010000024">
    <property type="protein sequence ID" value="KAK9836942.1"/>
    <property type="molecule type" value="Genomic_DNA"/>
</dbReference>
<feature type="domain" description="RRM" evidence="4">
    <location>
        <begin position="55"/>
        <end position="133"/>
    </location>
</feature>
<dbReference type="SMART" id="SM00360">
    <property type="entry name" value="RRM"/>
    <property type="match status" value="1"/>
</dbReference>
<dbReference type="InterPro" id="IPR012677">
    <property type="entry name" value="Nucleotide-bd_a/b_plait_sf"/>
</dbReference>
<evidence type="ECO:0000259" key="4">
    <source>
        <dbReference type="PROSITE" id="PS50102"/>
    </source>
</evidence>
<dbReference type="Proteomes" id="UP001445335">
    <property type="component" value="Unassembled WGS sequence"/>
</dbReference>
<comment type="caution">
    <text evidence="5">The sequence shown here is derived from an EMBL/GenBank/DDBJ whole genome shotgun (WGS) entry which is preliminary data.</text>
</comment>
<dbReference type="AlphaFoldDB" id="A0AAW1RUD0"/>
<evidence type="ECO:0000256" key="2">
    <source>
        <dbReference type="PROSITE-ProRule" id="PRU00176"/>
    </source>
</evidence>
<evidence type="ECO:0000313" key="5">
    <source>
        <dbReference type="EMBL" id="KAK9836942.1"/>
    </source>
</evidence>
<dbReference type="Pfam" id="PF00076">
    <property type="entry name" value="RRM_1"/>
    <property type="match status" value="1"/>
</dbReference>
<sequence>MGSDAVELVLQADGDAAVTISAPEPAAPYKVTEDVNGGAEGSAESPPPLPPVREHNLYVKHFEPSLDSAGLQSLFEDMGEVVSGAVLYDHLGVSKQVGFVQMRTAGEAQRCVDELHGKLVGGPKPLHVALALPKLERQASARKAAGARGGAGPHWSPHAMALQHAGAAIQAGALMHTGPAVHGVVAPGGYPHGAAPLYFPGAFAPDNGAYPAPYPAPCYAGHTLVGYAWCGGAPPYYAGAPYGGGVHMGGPHMMGPMAPPFAGGPGAWVISAAPRWEPYWGAQGYALGTLATAGKHAAALNACAAAFEPNAAG</sequence>
<evidence type="ECO:0000313" key="6">
    <source>
        <dbReference type="Proteomes" id="UP001445335"/>
    </source>
</evidence>
<name>A0AAW1RUD0_9CHLO</name>
<keyword evidence="6" id="KW-1185">Reference proteome</keyword>
<evidence type="ECO:0000256" key="3">
    <source>
        <dbReference type="SAM" id="MobiDB-lite"/>
    </source>
</evidence>
<feature type="region of interest" description="Disordered" evidence="3">
    <location>
        <begin position="31"/>
        <end position="51"/>
    </location>
</feature>
<dbReference type="Gene3D" id="3.30.70.330">
    <property type="match status" value="1"/>
</dbReference>